<evidence type="ECO:0000256" key="7">
    <source>
        <dbReference type="ARBA" id="ARBA00023239"/>
    </source>
</evidence>
<dbReference type="InterPro" id="IPR035401">
    <property type="entry name" value="Urocanase_C"/>
</dbReference>
<dbReference type="UniPathway" id="UPA00379">
    <property type="reaction ID" value="UER00550"/>
</dbReference>
<dbReference type="InterPro" id="IPR036190">
    <property type="entry name" value="Urocanase_sf"/>
</dbReference>
<sequence>MSSLQMLCSGLPLWPLPQNQGRWAGVPHAPVRTPNLSPAEEQLALRNALRYFPPDIQELLAQEFAQELRLYGHIYMYRFSPSIEMRAYPIEQYPCRTRAAAAIMHMIMNNLDPAVAQFPQELVTYGGNGQVFSNWAQFWLTMYYLSKMTEEQTLVMYSGHPLGLFPSSPGAPRLVITNGMVIPNYSSRTEYEKLFALGVTMYQMTAGSYCYIGPQGIVHGTVLTVLNAARRYLGVEDLAGKVFVTSGLGGMSGAQAKAAVIVGCIGVIAEVDKAALVKRHQQGWLMEVTDSLDHCIGRLRYSCFYPSTARVEAITGAVQCLIPGHREARKNKEVLSLGYHGNVVDLWERLVHELDTTGELLVDLGSDQTSCHNPFNGGYYPVQLSFVEAQRLMASNPPAFKDLVQESLRRHISAINRLAKENFFFWDYGNAFLLEAHRAGADVAKKDAKKMEFRYPSYVQHIMGDIFSQGFGPFRWVCTSGDPQDLAVTDQLAASVLEKAIADGVKASVKLQYMDNIRWIREAAKHQLVVGSQARILYSDQKGRVAIAVAINQAIANGKIKAPVVLSRDHHDVSGTDSPFRETSNIYDGSAFCADMAVQNFVGDACRGATWVALHNGGGVGWGEVINGGFGLMLDGSPEAEYKARMMLSWDVSNGVARRCWSGNPKAYEIICQTMQENSGLEVTLPHDVTDECMLQQALQP</sequence>
<evidence type="ECO:0000256" key="5">
    <source>
        <dbReference type="ARBA" id="ARBA00022808"/>
    </source>
</evidence>
<dbReference type="InterPro" id="IPR055351">
    <property type="entry name" value="Urocanase"/>
</dbReference>
<accession>A0A286XWT5</accession>
<dbReference type="Pfam" id="PF01175">
    <property type="entry name" value="Urocanase"/>
    <property type="match status" value="2"/>
</dbReference>
<feature type="domain" description="Urocanase N-terminal" evidence="12">
    <location>
        <begin position="85"/>
        <end position="210"/>
    </location>
</feature>
<organism evidence="14 15">
    <name type="scientific">Cavia porcellus</name>
    <name type="common">Guinea pig</name>
    <dbReference type="NCBI Taxonomy" id="10141"/>
    <lineage>
        <taxon>Eukaryota</taxon>
        <taxon>Metazoa</taxon>
        <taxon>Chordata</taxon>
        <taxon>Craniata</taxon>
        <taxon>Vertebrata</taxon>
        <taxon>Euteleostomi</taxon>
        <taxon>Mammalia</taxon>
        <taxon>Eutheria</taxon>
        <taxon>Euarchontoglires</taxon>
        <taxon>Glires</taxon>
        <taxon>Rodentia</taxon>
        <taxon>Hystricomorpha</taxon>
        <taxon>Caviidae</taxon>
        <taxon>Cavia</taxon>
    </lineage>
</organism>
<dbReference type="Pfam" id="PF17392">
    <property type="entry name" value="Urocanase_C"/>
    <property type="match status" value="1"/>
</dbReference>
<evidence type="ECO:0000259" key="12">
    <source>
        <dbReference type="Pfam" id="PF17391"/>
    </source>
</evidence>
<evidence type="ECO:0000256" key="3">
    <source>
        <dbReference type="ARBA" id="ARBA00007578"/>
    </source>
</evidence>
<gene>
    <name evidence="14" type="primary">UROC1</name>
</gene>
<evidence type="ECO:0000256" key="8">
    <source>
        <dbReference type="ARBA" id="ARBA00031640"/>
    </source>
</evidence>
<feature type="domain" description="Urocanase Rossmann-like" evidence="11">
    <location>
        <begin position="213"/>
        <end position="299"/>
    </location>
</feature>
<name>A0A286XWT5_CAVPO</name>
<dbReference type="InParanoid" id="A0A286XWT5"/>
<evidence type="ECO:0000256" key="1">
    <source>
        <dbReference type="ARBA" id="ARBA00001911"/>
    </source>
</evidence>
<dbReference type="Pfam" id="PF17391">
    <property type="entry name" value="Urocanase_N"/>
    <property type="match status" value="1"/>
</dbReference>
<dbReference type="InterPro" id="IPR023636">
    <property type="entry name" value="Urocanase_CS"/>
</dbReference>
<feature type="domain" description="Urocanase Rossmann-like" evidence="11">
    <location>
        <begin position="318"/>
        <end position="462"/>
    </location>
</feature>
<keyword evidence="7" id="KW-0456">Lyase</keyword>
<dbReference type="EMBL" id="AAKN02021958">
    <property type="status" value="NOT_ANNOTATED_CDS"/>
    <property type="molecule type" value="Genomic_DNA"/>
</dbReference>
<dbReference type="InterPro" id="IPR035400">
    <property type="entry name" value="Urocanase_N"/>
</dbReference>
<evidence type="ECO:0000313" key="15">
    <source>
        <dbReference type="Proteomes" id="UP000005447"/>
    </source>
</evidence>
<dbReference type="SUPFAM" id="SSF111326">
    <property type="entry name" value="Urocanase"/>
    <property type="match status" value="1"/>
</dbReference>
<dbReference type="GO" id="GO:0019556">
    <property type="term" value="P:L-histidine catabolic process to glutamate and formamide"/>
    <property type="evidence" value="ECO:0007669"/>
    <property type="project" value="UniProtKB-UniPathway"/>
</dbReference>
<dbReference type="Bgee" id="ENSCPOG00000002151">
    <property type="expression patterns" value="Expressed in liver"/>
</dbReference>
<dbReference type="Ensembl" id="ENSCPOT00000036256.1">
    <property type="protein sequence ID" value="ENSCPOP00000029920.1"/>
    <property type="gene ID" value="ENSCPOG00000002151.4"/>
</dbReference>
<evidence type="ECO:0000313" key="14">
    <source>
        <dbReference type="Ensembl" id="ENSCPOP00000029920.1"/>
    </source>
</evidence>
<keyword evidence="6" id="KW-0520">NAD</keyword>
<dbReference type="FunFam" id="3.40.1770.10:FF:000003">
    <property type="entry name" value="Urocanate hydratase 1"/>
    <property type="match status" value="1"/>
</dbReference>
<dbReference type="Gene3D" id="3.40.50.10730">
    <property type="entry name" value="Urocanase like domains"/>
    <property type="match status" value="2"/>
</dbReference>
<comment type="pathway">
    <text evidence="2">Amino-acid degradation; L-histidine degradation into L-glutamate; N-formimidoyl-L-glutamate from L-histidine: step 2/3.</text>
</comment>
<dbReference type="GeneTree" id="ENSGT00390000015136"/>
<dbReference type="GO" id="GO:0019557">
    <property type="term" value="P:L-histidine catabolic process to glutamate and formate"/>
    <property type="evidence" value="ECO:0007669"/>
    <property type="project" value="UniProtKB-UniPathway"/>
</dbReference>
<dbReference type="GO" id="GO:0016153">
    <property type="term" value="F:urocanate hydratase activity"/>
    <property type="evidence" value="ECO:0007669"/>
    <property type="project" value="UniProtKB-EC"/>
</dbReference>
<keyword evidence="5" id="KW-0369">Histidine metabolism</keyword>
<dbReference type="FunFam" id="3.40.1770.10:FF:000002">
    <property type="entry name" value="Urocanate hydratase 1"/>
    <property type="match status" value="1"/>
</dbReference>
<dbReference type="HAMAP" id="MF_00577">
    <property type="entry name" value="HutU"/>
    <property type="match status" value="1"/>
</dbReference>
<protein>
    <recommendedName>
        <fullName evidence="10">Urocanate hydratase</fullName>
        <ecNumber evidence="4">4.2.1.49</ecNumber>
    </recommendedName>
    <alternativeName>
        <fullName evidence="8">Imidazolonepropionate hydrolase</fullName>
    </alternativeName>
</protein>
<evidence type="ECO:0000256" key="6">
    <source>
        <dbReference type="ARBA" id="ARBA00023027"/>
    </source>
</evidence>
<feature type="domain" description="Urocanase C-terminal" evidence="13">
    <location>
        <begin position="465"/>
        <end position="671"/>
    </location>
</feature>
<dbReference type="OMA" id="VHFQGLP"/>
<evidence type="ECO:0000256" key="4">
    <source>
        <dbReference type="ARBA" id="ARBA00011992"/>
    </source>
</evidence>
<dbReference type="PIRSF" id="PIRSF001423">
    <property type="entry name" value="Urocanate_hydrat"/>
    <property type="match status" value="1"/>
</dbReference>
<reference evidence="14" key="2">
    <citation type="submission" date="2025-08" db="UniProtKB">
        <authorList>
            <consortium name="Ensembl"/>
        </authorList>
    </citation>
    <scope>IDENTIFICATION</scope>
    <source>
        <strain evidence="14">2N</strain>
    </source>
</reference>
<dbReference type="EC" id="4.2.1.49" evidence="4"/>
<dbReference type="VEuPathDB" id="HostDB:ENSCPOG00000002151"/>
<dbReference type="InterPro" id="IPR038364">
    <property type="entry name" value="Urocanase_central_sf"/>
</dbReference>
<evidence type="ECO:0000256" key="10">
    <source>
        <dbReference type="ARBA" id="ARBA00070010"/>
    </source>
</evidence>
<evidence type="ECO:0000256" key="2">
    <source>
        <dbReference type="ARBA" id="ARBA00004794"/>
    </source>
</evidence>
<reference evidence="14" key="3">
    <citation type="submission" date="2025-09" db="UniProtKB">
        <authorList>
            <consortium name="Ensembl"/>
        </authorList>
    </citation>
    <scope>IDENTIFICATION</scope>
    <source>
        <strain evidence="14">2N</strain>
    </source>
</reference>
<dbReference type="GO" id="GO:0005829">
    <property type="term" value="C:cytosol"/>
    <property type="evidence" value="ECO:0007669"/>
    <property type="project" value="Ensembl"/>
</dbReference>
<evidence type="ECO:0000256" key="9">
    <source>
        <dbReference type="ARBA" id="ARBA00047623"/>
    </source>
</evidence>
<dbReference type="InterPro" id="IPR035085">
    <property type="entry name" value="Urocanase_Rossmann-like"/>
</dbReference>
<dbReference type="FunCoup" id="A0A286XWT5">
    <property type="interactions" value="152"/>
</dbReference>
<dbReference type="STRING" id="10141.ENSCPOP00000029920"/>
<comment type="similarity">
    <text evidence="3">Belongs to the urocanase family.</text>
</comment>
<proteinExistence type="inferred from homology"/>
<comment type="catalytic activity">
    <reaction evidence="9">
        <text>4-imidazolone-5-propanoate = trans-urocanate + H2O</text>
        <dbReference type="Rhea" id="RHEA:13101"/>
        <dbReference type="ChEBI" id="CHEBI:15377"/>
        <dbReference type="ChEBI" id="CHEBI:17771"/>
        <dbReference type="ChEBI" id="CHEBI:77893"/>
        <dbReference type="EC" id="4.2.1.49"/>
    </reaction>
</comment>
<dbReference type="InterPro" id="IPR023637">
    <property type="entry name" value="Urocanase-like"/>
</dbReference>
<evidence type="ECO:0000259" key="11">
    <source>
        <dbReference type="Pfam" id="PF01175"/>
    </source>
</evidence>
<dbReference type="PROSITE" id="PS01233">
    <property type="entry name" value="UROCANASE"/>
    <property type="match status" value="1"/>
</dbReference>
<dbReference type="AlphaFoldDB" id="A0A286XWT5"/>
<keyword evidence="15" id="KW-1185">Reference proteome</keyword>
<dbReference type="PANTHER" id="PTHR12216">
    <property type="entry name" value="UROCANATE HYDRATASE"/>
    <property type="match status" value="1"/>
</dbReference>
<comment type="cofactor">
    <cofactor evidence="1">
        <name>NAD(+)</name>
        <dbReference type="ChEBI" id="CHEBI:57540"/>
    </cofactor>
</comment>
<reference evidence="15" key="1">
    <citation type="journal article" date="2011" name="Nature">
        <title>A high-resolution map of human evolutionary constraint using 29 mammals.</title>
        <authorList>
            <person name="Lindblad-Toh K."/>
            <person name="Garber M."/>
            <person name="Zuk O."/>
            <person name="Lin M.F."/>
            <person name="Parker B.J."/>
            <person name="Washietl S."/>
            <person name="Kheradpour P."/>
            <person name="Ernst J."/>
            <person name="Jordan G."/>
            <person name="Mauceli E."/>
            <person name="Ward L.D."/>
            <person name="Lowe C.B."/>
            <person name="Holloway A.K."/>
            <person name="Clamp M."/>
            <person name="Gnerre S."/>
            <person name="Alfoldi J."/>
            <person name="Beal K."/>
            <person name="Chang J."/>
            <person name="Clawson H."/>
            <person name="Cuff J."/>
            <person name="Di Palma F."/>
            <person name="Fitzgerald S."/>
            <person name="Flicek P."/>
            <person name="Guttman M."/>
            <person name="Hubisz M.J."/>
            <person name="Jaffe D.B."/>
            <person name="Jungreis I."/>
            <person name="Kent W.J."/>
            <person name="Kostka D."/>
            <person name="Lara M."/>
            <person name="Martins A.L."/>
            <person name="Massingham T."/>
            <person name="Moltke I."/>
            <person name="Raney B.J."/>
            <person name="Rasmussen M.D."/>
            <person name="Robinson J."/>
            <person name="Stark A."/>
            <person name="Vilella A.J."/>
            <person name="Wen J."/>
            <person name="Xie X."/>
            <person name="Zody M.C."/>
            <person name="Baldwin J."/>
            <person name="Bloom T."/>
            <person name="Chin C.W."/>
            <person name="Heiman D."/>
            <person name="Nicol R."/>
            <person name="Nusbaum C."/>
            <person name="Young S."/>
            <person name="Wilkinson J."/>
            <person name="Worley K.C."/>
            <person name="Kovar C.L."/>
            <person name="Muzny D.M."/>
            <person name="Gibbs R.A."/>
            <person name="Cree A."/>
            <person name="Dihn H.H."/>
            <person name="Fowler G."/>
            <person name="Jhangiani S."/>
            <person name="Joshi V."/>
            <person name="Lee S."/>
            <person name="Lewis L.R."/>
            <person name="Nazareth L.V."/>
            <person name="Okwuonu G."/>
            <person name="Santibanez J."/>
            <person name="Warren W.C."/>
            <person name="Mardis E.R."/>
            <person name="Weinstock G.M."/>
            <person name="Wilson R.K."/>
            <person name="Delehaunty K."/>
            <person name="Dooling D."/>
            <person name="Fronik C."/>
            <person name="Fulton L."/>
            <person name="Fulton B."/>
            <person name="Graves T."/>
            <person name="Minx P."/>
            <person name="Sodergren E."/>
            <person name="Birney E."/>
            <person name="Margulies E.H."/>
            <person name="Herrero J."/>
            <person name="Green E.D."/>
            <person name="Haussler D."/>
            <person name="Siepel A."/>
            <person name="Goldman N."/>
            <person name="Pollard K.S."/>
            <person name="Pedersen J.S."/>
            <person name="Lander E.S."/>
            <person name="Kellis M."/>
        </authorList>
    </citation>
    <scope>NUCLEOTIDE SEQUENCE [LARGE SCALE GENOMIC DNA]</scope>
    <source>
        <strain evidence="15">2N</strain>
    </source>
</reference>
<dbReference type="PANTHER" id="PTHR12216:SF3">
    <property type="entry name" value="UROCANATE HYDRATASE"/>
    <property type="match status" value="1"/>
</dbReference>
<dbReference type="Gene3D" id="3.40.1770.10">
    <property type="entry name" value="Urocanase superfamily"/>
    <property type="match status" value="2"/>
</dbReference>
<evidence type="ECO:0000259" key="13">
    <source>
        <dbReference type="Pfam" id="PF17392"/>
    </source>
</evidence>
<dbReference type="Proteomes" id="UP000005447">
    <property type="component" value="Unassembled WGS sequence"/>
</dbReference>